<dbReference type="HOGENOM" id="CLU_006937_7_0_1"/>
<dbReference type="AlphaFoldDB" id="A0A084GG34"/>
<evidence type="ECO:0000256" key="3">
    <source>
        <dbReference type="ARBA" id="ARBA00022827"/>
    </source>
</evidence>
<evidence type="ECO:0000256" key="2">
    <source>
        <dbReference type="ARBA" id="ARBA00022630"/>
    </source>
</evidence>
<dbReference type="EMBL" id="JOWA01000033">
    <property type="protein sequence ID" value="KEZ46296.1"/>
    <property type="molecule type" value="Genomic_DNA"/>
</dbReference>
<organism evidence="6 7">
    <name type="scientific">Pseudallescheria apiosperma</name>
    <name type="common">Scedosporium apiospermum</name>
    <dbReference type="NCBI Taxonomy" id="563466"/>
    <lineage>
        <taxon>Eukaryota</taxon>
        <taxon>Fungi</taxon>
        <taxon>Dikarya</taxon>
        <taxon>Ascomycota</taxon>
        <taxon>Pezizomycotina</taxon>
        <taxon>Sordariomycetes</taxon>
        <taxon>Hypocreomycetidae</taxon>
        <taxon>Microascales</taxon>
        <taxon>Microascaceae</taxon>
        <taxon>Scedosporium</taxon>
    </lineage>
</organism>
<dbReference type="GeneID" id="27718740"/>
<dbReference type="InterPro" id="IPR036188">
    <property type="entry name" value="FAD/NAD-bd_sf"/>
</dbReference>
<dbReference type="OMA" id="ARSKHWI"/>
<dbReference type="GO" id="GO:0050661">
    <property type="term" value="F:NADP binding"/>
    <property type="evidence" value="ECO:0007669"/>
    <property type="project" value="InterPro"/>
</dbReference>
<evidence type="ECO:0000256" key="4">
    <source>
        <dbReference type="ARBA" id="ARBA00023002"/>
    </source>
</evidence>
<keyword evidence="4" id="KW-0560">Oxidoreductase</keyword>
<dbReference type="KEGG" id="sapo:SAPIO_CDS0588"/>
<dbReference type="VEuPathDB" id="FungiDB:SAPIO_CDS0588"/>
<keyword evidence="6" id="KW-0503">Monooxygenase</keyword>
<dbReference type="OrthoDB" id="74360at2759"/>
<accession>A0A084GG34</accession>
<dbReference type="Proteomes" id="UP000028545">
    <property type="component" value="Unassembled WGS sequence"/>
</dbReference>
<keyword evidence="5" id="KW-0472">Membrane</keyword>
<evidence type="ECO:0000313" key="7">
    <source>
        <dbReference type="Proteomes" id="UP000028545"/>
    </source>
</evidence>
<comment type="caution">
    <text evidence="6">The sequence shown here is derived from an EMBL/GenBank/DDBJ whole genome shotgun (WGS) entry which is preliminary data.</text>
</comment>
<dbReference type="RefSeq" id="XP_016646095.1">
    <property type="nucleotide sequence ID" value="XM_016783329.1"/>
</dbReference>
<proteinExistence type="inferred from homology"/>
<feature type="transmembrane region" description="Helical" evidence="5">
    <location>
        <begin position="12"/>
        <end position="31"/>
    </location>
</feature>
<dbReference type="Gene3D" id="3.50.50.60">
    <property type="entry name" value="FAD/NAD(P)-binding domain"/>
    <property type="match status" value="2"/>
</dbReference>
<evidence type="ECO:0000256" key="1">
    <source>
        <dbReference type="ARBA" id="ARBA00010139"/>
    </source>
</evidence>
<protein>
    <submittedName>
        <fullName evidence="6">Monooxygenase</fullName>
    </submittedName>
</protein>
<gene>
    <name evidence="6" type="ORF">SAPIO_CDS0588</name>
</gene>
<keyword evidence="2" id="KW-0285">Flavoprotein</keyword>
<dbReference type="Pfam" id="PF00743">
    <property type="entry name" value="FMO-like"/>
    <property type="match status" value="1"/>
</dbReference>
<keyword evidence="7" id="KW-1185">Reference proteome</keyword>
<name>A0A084GG34_PSEDA</name>
<keyword evidence="5" id="KW-0812">Transmembrane</keyword>
<dbReference type="SUPFAM" id="SSF51905">
    <property type="entry name" value="FAD/NAD(P)-binding domain"/>
    <property type="match status" value="1"/>
</dbReference>
<sequence length="550" mass="61973">MASTQDPKNATYSQFACIGAGVSGIALGATLQRWYGITDIRLFERHHDVGGTWLANEYPGCACDIPSALYSFSFEPKADWTRVLPSNEELWLYIKGVAEKYDLLTKTSFCSTVERCEWIQDTNRWRLHVRHEAGQLFNHECQFLFSGSGILVHPRKLDVPGAETFKGPIFHSSQWRKDVDLTDKNVVLFGNGCTGAQIVPAIVKSTKHLTQIVRSKHWIFPPIDGLNSRLITLVNKLIPGSMLLQRFAVFLVAENSLRGFAMTKAGTRFRKKKQAKAEKYMRSTAPGKYHDILIPDFEVGCKRRIFDSGYLESLHEPNLLLTDEPVLEIVPEGVRTKDRVIKADVIVLANGFDTNNPLAGVEIVGRDGVEIRQHWDSFGGSEAYQCSVLNEFPNFFLILGPNSATGHTSAIMAAENSINYALRVIKPALEGKCSTAEVKMEAEKAWVSRVHSALRETVWFSGCHSWYIKDDEKTGERWNAMSYPYSQAYFWYESLFPKYRDWTYTGPSSTSSIRRKTHWKKLALLLAIGALIGLVFHSPTIIMNGDDLDV</sequence>
<dbReference type="InterPro" id="IPR051209">
    <property type="entry name" value="FAD-bind_Monooxygenase_sf"/>
</dbReference>
<dbReference type="GO" id="GO:0050660">
    <property type="term" value="F:flavin adenine dinucleotide binding"/>
    <property type="evidence" value="ECO:0007669"/>
    <property type="project" value="InterPro"/>
</dbReference>
<feature type="transmembrane region" description="Helical" evidence="5">
    <location>
        <begin position="522"/>
        <end position="542"/>
    </location>
</feature>
<dbReference type="PANTHER" id="PTHR42877">
    <property type="entry name" value="L-ORNITHINE N(5)-MONOOXYGENASE-RELATED"/>
    <property type="match status" value="1"/>
</dbReference>
<reference evidence="6 7" key="1">
    <citation type="journal article" date="2014" name="Genome Announc.">
        <title>Draft genome sequence of the pathogenic fungus Scedosporium apiospermum.</title>
        <authorList>
            <person name="Vandeputte P."/>
            <person name="Ghamrawi S."/>
            <person name="Rechenmann M."/>
            <person name="Iltis A."/>
            <person name="Giraud S."/>
            <person name="Fleury M."/>
            <person name="Thornton C."/>
            <person name="Delhaes L."/>
            <person name="Meyer W."/>
            <person name="Papon N."/>
            <person name="Bouchara J.P."/>
        </authorList>
    </citation>
    <scope>NUCLEOTIDE SEQUENCE [LARGE SCALE GENOMIC DNA]</scope>
    <source>
        <strain evidence="6 7">IHEM 14462</strain>
    </source>
</reference>
<comment type="similarity">
    <text evidence="1">Belongs to the FAD-binding monooxygenase family.</text>
</comment>
<keyword evidence="5" id="KW-1133">Transmembrane helix</keyword>
<dbReference type="GO" id="GO:0004499">
    <property type="term" value="F:N,N-dimethylaniline monooxygenase activity"/>
    <property type="evidence" value="ECO:0007669"/>
    <property type="project" value="InterPro"/>
</dbReference>
<evidence type="ECO:0000256" key="5">
    <source>
        <dbReference type="SAM" id="Phobius"/>
    </source>
</evidence>
<dbReference type="InterPro" id="IPR020946">
    <property type="entry name" value="Flavin_mOase-like"/>
</dbReference>
<evidence type="ECO:0000313" key="6">
    <source>
        <dbReference type="EMBL" id="KEZ46296.1"/>
    </source>
</evidence>
<keyword evidence="3" id="KW-0274">FAD</keyword>
<dbReference type="PANTHER" id="PTHR42877:SF10">
    <property type="entry name" value="L-ORNITHINE N(5)-OXYGENASE"/>
    <property type="match status" value="1"/>
</dbReference>